<dbReference type="Gene3D" id="1.20.5.930">
    <property type="entry name" value="Bicelle-embedded integrin alpha(iib) transmembrane segment"/>
    <property type="match status" value="1"/>
</dbReference>
<evidence type="ECO:0000259" key="17">
    <source>
        <dbReference type="Pfam" id="PF21520"/>
    </source>
</evidence>
<evidence type="ECO:0000256" key="5">
    <source>
        <dbReference type="ARBA" id="ARBA00022737"/>
    </source>
</evidence>
<keyword evidence="9 13" id="KW-0472">Membrane</keyword>
<dbReference type="Pfam" id="PF08441">
    <property type="entry name" value="Integrin_A_Ig_1"/>
    <property type="match status" value="1"/>
</dbReference>
<evidence type="ECO:0000256" key="14">
    <source>
        <dbReference type="SAM" id="MobiDB-lite"/>
    </source>
</evidence>
<keyword evidence="18" id="KW-1185">Reference proteome</keyword>
<feature type="repeat" description="FG-GAP" evidence="12">
    <location>
        <begin position="158"/>
        <end position="218"/>
    </location>
</feature>
<evidence type="ECO:0000256" key="12">
    <source>
        <dbReference type="PROSITE-ProRule" id="PRU00803"/>
    </source>
</evidence>
<evidence type="ECO:0000313" key="18">
    <source>
        <dbReference type="Proteomes" id="UP001652642"/>
    </source>
</evidence>
<dbReference type="InterPro" id="IPR000413">
    <property type="entry name" value="Integrin_alpha"/>
</dbReference>
<dbReference type="PANTHER" id="PTHR23220:SF118">
    <property type="entry name" value="INTEGRIN ALPHA-X"/>
    <property type="match status" value="1"/>
</dbReference>
<evidence type="ECO:0000256" key="3">
    <source>
        <dbReference type="ARBA" id="ARBA00022692"/>
    </source>
</evidence>
<dbReference type="InterPro" id="IPR028994">
    <property type="entry name" value="Integrin_alpha_N"/>
</dbReference>
<evidence type="ECO:0000256" key="13">
    <source>
        <dbReference type="RuleBase" id="RU003762"/>
    </source>
</evidence>
<evidence type="ECO:0000256" key="8">
    <source>
        <dbReference type="ARBA" id="ARBA00023037"/>
    </source>
</evidence>
<keyword evidence="11" id="KW-0325">Glycoprotein</keyword>
<comment type="similarity">
    <text evidence="2 13">Belongs to the integrin alpha chain family.</text>
</comment>
<dbReference type="SUPFAM" id="SSF69318">
    <property type="entry name" value="Integrin alpha N-terminal domain"/>
    <property type="match status" value="1"/>
</dbReference>
<dbReference type="PRINTS" id="PR01185">
    <property type="entry name" value="INTEGRINA"/>
</dbReference>
<dbReference type="Gene3D" id="2.60.40.1460">
    <property type="entry name" value="Integrin domains. Chain A, domain 2"/>
    <property type="match status" value="1"/>
</dbReference>
<feature type="domain" description="Integrin alpha second immunoglobulin-like" evidence="16">
    <location>
        <begin position="358"/>
        <end position="505"/>
    </location>
</feature>
<dbReference type="PROSITE" id="PS51470">
    <property type="entry name" value="FG_GAP"/>
    <property type="match status" value="3"/>
</dbReference>
<keyword evidence="4" id="KW-0732">Signal</keyword>
<evidence type="ECO:0000256" key="9">
    <source>
        <dbReference type="ARBA" id="ARBA00023136"/>
    </source>
</evidence>
<dbReference type="Pfam" id="PF21520">
    <property type="entry name" value="ITGAX-like_Ig_3"/>
    <property type="match status" value="1"/>
</dbReference>
<feature type="region of interest" description="Disordered" evidence="14">
    <location>
        <begin position="722"/>
        <end position="743"/>
    </location>
</feature>
<dbReference type="InterPro" id="IPR048285">
    <property type="entry name" value="Integrin_alpha_Ig-like_2"/>
</dbReference>
<keyword evidence="7 13" id="KW-1133">Transmembrane helix</keyword>
<dbReference type="InterPro" id="IPR018184">
    <property type="entry name" value="Integrin_alpha_C_CS"/>
</dbReference>
<evidence type="ECO:0000256" key="11">
    <source>
        <dbReference type="ARBA" id="ARBA00023180"/>
    </source>
</evidence>
<dbReference type="PROSITE" id="PS00242">
    <property type="entry name" value="INTEGRIN_ALPHA"/>
    <property type="match status" value="1"/>
</dbReference>
<protein>
    <submittedName>
        <fullName evidence="19">Integrin alpha-M-like</fullName>
    </submittedName>
</protein>
<dbReference type="Gene3D" id="2.130.10.130">
    <property type="entry name" value="Integrin alpha, N-terminal"/>
    <property type="match status" value="1"/>
</dbReference>
<dbReference type="PANTHER" id="PTHR23220">
    <property type="entry name" value="INTEGRIN ALPHA"/>
    <property type="match status" value="1"/>
</dbReference>
<feature type="repeat" description="FG-GAP" evidence="12">
    <location>
        <begin position="97"/>
        <end position="154"/>
    </location>
</feature>
<dbReference type="SMART" id="SM00191">
    <property type="entry name" value="Int_alpha"/>
    <property type="match status" value="3"/>
</dbReference>
<feature type="transmembrane region" description="Helical" evidence="13">
    <location>
        <begin position="689"/>
        <end position="709"/>
    </location>
</feature>
<evidence type="ECO:0000256" key="1">
    <source>
        <dbReference type="ARBA" id="ARBA00004479"/>
    </source>
</evidence>
<feature type="domain" description="Integrin alpha first immunoglubulin-like" evidence="15">
    <location>
        <begin position="203"/>
        <end position="357"/>
    </location>
</feature>
<dbReference type="InterPro" id="IPR013517">
    <property type="entry name" value="FG-GAP"/>
</dbReference>
<evidence type="ECO:0000256" key="4">
    <source>
        <dbReference type="ARBA" id="ARBA00022729"/>
    </source>
</evidence>
<dbReference type="RefSeq" id="XP_072832943.1">
    <property type="nucleotide sequence ID" value="XM_072976842.1"/>
</dbReference>
<name>A0ABM5EIG5_9SAUR</name>
<dbReference type="InterPro" id="IPR013519">
    <property type="entry name" value="Int_alpha_beta-p"/>
</dbReference>
<dbReference type="Proteomes" id="UP001652642">
    <property type="component" value="Chromosome 6"/>
</dbReference>
<keyword evidence="3 13" id="KW-0812">Transmembrane</keyword>
<dbReference type="InterPro" id="IPR013649">
    <property type="entry name" value="Integrin_alpha_Ig-like_1"/>
</dbReference>
<accession>A0ABM5EIG5</accession>
<keyword evidence="8 13" id="KW-0401">Integrin</keyword>
<evidence type="ECO:0000313" key="19">
    <source>
        <dbReference type="RefSeq" id="XP_072832943.1"/>
    </source>
</evidence>
<dbReference type="Pfam" id="PF20805">
    <property type="entry name" value="Integrin_A_Ig_2"/>
    <property type="match status" value="1"/>
</dbReference>
<dbReference type="Gene3D" id="2.60.40.1510">
    <property type="entry name" value="ntegrin, alpha v. Chain A, domain 3"/>
    <property type="match status" value="1"/>
</dbReference>
<evidence type="ECO:0000259" key="16">
    <source>
        <dbReference type="Pfam" id="PF20805"/>
    </source>
</evidence>
<evidence type="ECO:0000256" key="7">
    <source>
        <dbReference type="ARBA" id="ARBA00022989"/>
    </source>
</evidence>
<dbReference type="InterPro" id="IPR032695">
    <property type="entry name" value="Integrin_dom_sf"/>
</dbReference>
<gene>
    <name evidence="19" type="primary">LOC110090062</name>
</gene>
<evidence type="ECO:0000256" key="2">
    <source>
        <dbReference type="ARBA" id="ARBA00008054"/>
    </source>
</evidence>
<dbReference type="Pfam" id="PF01839">
    <property type="entry name" value="FG-GAP"/>
    <property type="match status" value="2"/>
</dbReference>
<comment type="subcellular location">
    <subcellularLocation>
        <location evidence="1 13">Membrane</location>
        <topology evidence="1 13">Single-pass type I membrane protein</topology>
    </subcellularLocation>
</comment>
<keyword evidence="6 13" id="KW-0130">Cell adhesion</keyword>
<evidence type="ECO:0000256" key="6">
    <source>
        <dbReference type="ARBA" id="ARBA00022889"/>
    </source>
</evidence>
<dbReference type="InterPro" id="IPR048633">
    <property type="entry name" value="ITGAX-like_Ig_3"/>
</dbReference>
<reference evidence="19" key="1">
    <citation type="submission" date="2025-08" db="UniProtKB">
        <authorList>
            <consortium name="RefSeq"/>
        </authorList>
    </citation>
    <scope>IDENTIFICATION</scope>
</reference>
<dbReference type="GeneID" id="110090062"/>
<proteinExistence type="inferred from homology"/>
<feature type="domain" description="Integrin alpha-X-like third Ig-like" evidence="17">
    <location>
        <begin position="510"/>
        <end position="680"/>
    </location>
</feature>
<dbReference type="Gene3D" id="2.60.40.1530">
    <property type="entry name" value="ntegrin, alpha v. Chain A, domain 4"/>
    <property type="match status" value="1"/>
</dbReference>
<keyword evidence="5" id="KW-0677">Repeat</keyword>
<organism evidence="18 19">
    <name type="scientific">Pogona vitticeps</name>
    <name type="common">central bearded dragon</name>
    <dbReference type="NCBI Taxonomy" id="103695"/>
    <lineage>
        <taxon>Eukaryota</taxon>
        <taxon>Metazoa</taxon>
        <taxon>Chordata</taxon>
        <taxon>Craniata</taxon>
        <taxon>Vertebrata</taxon>
        <taxon>Euteleostomi</taxon>
        <taxon>Lepidosauria</taxon>
        <taxon>Squamata</taxon>
        <taxon>Bifurcata</taxon>
        <taxon>Unidentata</taxon>
        <taxon>Episquamata</taxon>
        <taxon>Toxicofera</taxon>
        <taxon>Iguania</taxon>
        <taxon>Acrodonta</taxon>
        <taxon>Agamidae</taxon>
        <taxon>Amphibolurinae</taxon>
        <taxon>Pogona</taxon>
    </lineage>
</organism>
<dbReference type="SUPFAM" id="SSF69179">
    <property type="entry name" value="Integrin domains"/>
    <property type="match status" value="3"/>
</dbReference>
<feature type="repeat" description="FG-GAP" evidence="12">
    <location>
        <begin position="34"/>
        <end position="94"/>
    </location>
</feature>
<sequence>MALARRGQLAFYIAGAPRYQHVGRVLAFESQNSQITATVWGKQVGSYYGAELSSVDLNADGNTDLILIGAPLYYNGTHGGLVEVCTMDDMGGLVCVQTLHGVPGDGLGRFGAALCSLGDVSGDGLADVAVGAPMEDEEHGAIYIFLGETDRLREQHSQRISATSLSPTLHYFGQSLQGRLDLSGDELVDIAVGSLGSAVLLRSRPVFTVISSLSFSPALISLDDPNCGSGKVSGVGPRGNLSLCFTLKLLSKKWSSGPLRTTISFNLQPDANQSLPRLTVENEAPSLAETIRVASMPVCVEKILQAPVCLDDTFTPVVLRANFSVQGDPDISAKNLRPVLDPGTNLSAQIQVPFKQDCGSNDICVSDLRISFNFSGSKGLKLSPNFILNLTVKLENVGETAYEPGLSFYYSPILSFQRASVLQSNWRLSPACEMHGSQGNTSVRHSSCSFRPPILKRGIQAFLQFSFRSSSGDSWQSKFAYFTIQAHSQNENNTLSDNEATEQLPVLHPVNIIVKGLESTAYLNFSTKIPEKKILTHAYEVRNLGSNITPVNVTFKLPLKTKLGFFWNVTPTHDDVMNRFSCMFTFKKGLKTKDLKKPSTRGCLGASICSTFQCLIANLSRGEGITFNFSGEFYIQDDIKLESQSLNLRSEASVVVDETRFFQSQPEEFHFTQINTVVELISPFNPVPIIVGSTIGGILLLAILVAILYKLGFFKRKRLPQTDETAAGPADPSEQAPQASSSG</sequence>
<evidence type="ECO:0000259" key="15">
    <source>
        <dbReference type="Pfam" id="PF08441"/>
    </source>
</evidence>
<evidence type="ECO:0000256" key="10">
    <source>
        <dbReference type="ARBA" id="ARBA00023170"/>
    </source>
</evidence>
<keyword evidence="10 13" id="KW-0675">Receptor</keyword>